<gene>
    <name evidence="2" type="ORF">CSUI_003529</name>
</gene>
<dbReference type="AlphaFoldDB" id="A0A2C6L270"/>
<evidence type="ECO:0000313" key="3">
    <source>
        <dbReference type="Proteomes" id="UP000221165"/>
    </source>
</evidence>
<accession>A0A2C6L270</accession>
<feature type="non-terminal residue" evidence="2">
    <location>
        <position position="1"/>
    </location>
</feature>
<sequence length="170" mass="19232">LEREEKEEQEEKEEDLSFFSSSFFSTSPSVVSRGHLPSSDLLILLNPSCEREDEISFLSLSLPFPSFSPSFRRGEEEGESEGILTKGRRAPGVYMIFIGEQEEERSILGSRVVSLSPCWVLCKKEEEEVSFFFFSVKSETGEISFSFPVTGVDEGEEDKEEGDEEKEIVC</sequence>
<feature type="compositionally biased region" description="Acidic residues" evidence="1">
    <location>
        <begin position="153"/>
        <end position="170"/>
    </location>
</feature>
<keyword evidence="3" id="KW-1185">Reference proteome</keyword>
<dbReference type="EMBL" id="MIGC01001593">
    <property type="protein sequence ID" value="PHJ22629.1"/>
    <property type="molecule type" value="Genomic_DNA"/>
</dbReference>
<evidence type="ECO:0000313" key="2">
    <source>
        <dbReference type="EMBL" id="PHJ22629.1"/>
    </source>
</evidence>
<dbReference type="RefSeq" id="XP_067924306.1">
    <property type="nucleotide sequence ID" value="XM_068063725.1"/>
</dbReference>
<reference evidence="2 3" key="1">
    <citation type="journal article" date="2017" name="Int. J. Parasitol.">
        <title>The genome of the protozoan parasite Cystoisospora suis and a reverse vaccinology approach to identify vaccine candidates.</title>
        <authorList>
            <person name="Palmieri N."/>
            <person name="Shrestha A."/>
            <person name="Ruttkowski B."/>
            <person name="Beck T."/>
            <person name="Vogl C."/>
            <person name="Tomley F."/>
            <person name="Blake D.P."/>
            <person name="Joachim A."/>
        </authorList>
    </citation>
    <scope>NUCLEOTIDE SEQUENCE [LARGE SCALE GENOMIC DNA]</scope>
    <source>
        <strain evidence="2 3">Wien I</strain>
    </source>
</reference>
<feature type="region of interest" description="Disordered" evidence="1">
    <location>
        <begin position="148"/>
        <end position="170"/>
    </location>
</feature>
<evidence type="ECO:0000256" key="1">
    <source>
        <dbReference type="SAM" id="MobiDB-lite"/>
    </source>
</evidence>
<dbReference type="Proteomes" id="UP000221165">
    <property type="component" value="Unassembled WGS sequence"/>
</dbReference>
<name>A0A2C6L270_9APIC</name>
<proteinExistence type="predicted"/>
<dbReference type="GeneID" id="94426936"/>
<protein>
    <submittedName>
        <fullName evidence="2">Uncharacterized protein</fullName>
    </submittedName>
</protein>
<comment type="caution">
    <text evidence="2">The sequence shown here is derived from an EMBL/GenBank/DDBJ whole genome shotgun (WGS) entry which is preliminary data.</text>
</comment>
<dbReference type="VEuPathDB" id="ToxoDB:CSUI_003529"/>
<organism evidence="2 3">
    <name type="scientific">Cystoisospora suis</name>
    <dbReference type="NCBI Taxonomy" id="483139"/>
    <lineage>
        <taxon>Eukaryota</taxon>
        <taxon>Sar</taxon>
        <taxon>Alveolata</taxon>
        <taxon>Apicomplexa</taxon>
        <taxon>Conoidasida</taxon>
        <taxon>Coccidia</taxon>
        <taxon>Eucoccidiorida</taxon>
        <taxon>Eimeriorina</taxon>
        <taxon>Sarcocystidae</taxon>
        <taxon>Cystoisospora</taxon>
    </lineage>
</organism>